<feature type="region of interest" description="Disordered" evidence="2">
    <location>
        <begin position="26"/>
        <end position="90"/>
    </location>
</feature>
<evidence type="ECO:0000256" key="1">
    <source>
        <dbReference type="SAM" id="Coils"/>
    </source>
</evidence>
<feature type="region of interest" description="Disordered" evidence="2">
    <location>
        <begin position="834"/>
        <end position="868"/>
    </location>
</feature>
<organism evidence="3 4">
    <name type="scientific">Vitrella brassicaformis (strain CCMP3155)</name>
    <dbReference type="NCBI Taxonomy" id="1169540"/>
    <lineage>
        <taxon>Eukaryota</taxon>
        <taxon>Sar</taxon>
        <taxon>Alveolata</taxon>
        <taxon>Colpodellida</taxon>
        <taxon>Vitrellaceae</taxon>
        <taxon>Vitrella</taxon>
    </lineage>
</organism>
<dbReference type="VEuPathDB" id="CryptoDB:Vbra_6636"/>
<evidence type="ECO:0000313" key="4">
    <source>
        <dbReference type="Proteomes" id="UP000041254"/>
    </source>
</evidence>
<feature type="compositionally biased region" description="Low complexity" evidence="2">
    <location>
        <begin position="846"/>
        <end position="855"/>
    </location>
</feature>
<feature type="coiled-coil region" evidence="1">
    <location>
        <begin position="135"/>
        <end position="169"/>
    </location>
</feature>
<feature type="compositionally biased region" description="Basic and acidic residues" evidence="2">
    <location>
        <begin position="738"/>
        <end position="748"/>
    </location>
</feature>
<feature type="compositionally biased region" description="Polar residues" evidence="2">
    <location>
        <begin position="631"/>
        <end position="643"/>
    </location>
</feature>
<feature type="compositionally biased region" description="Pro residues" evidence="2">
    <location>
        <begin position="61"/>
        <end position="75"/>
    </location>
</feature>
<feature type="compositionally biased region" description="Basic and acidic residues" evidence="2">
    <location>
        <begin position="605"/>
        <end position="623"/>
    </location>
</feature>
<feature type="coiled-coil region" evidence="1">
    <location>
        <begin position="263"/>
        <end position="344"/>
    </location>
</feature>
<name>A0A0G4H5W2_VITBC</name>
<feature type="region of interest" description="Disordered" evidence="2">
    <location>
        <begin position="438"/>
        <end position="475"/>
    </location>
</feature>
<evidence type="ECO:0000256" key="2">
    <source>
        <dbReference type="SAM" id="MobiDB-lite"/>
    </source>
</evidence>
<feature type="coiled-coil region" evidence="1">
    <location>
        <begin position="195"/>
        <end position="229"/>
    </location>
</feature>
<dbReference type="EMBL" id="CDMY01001028">
    <property type="protein sequence ID" value="CEM39210.1"/>
    <property type="molecule type" value="Genomic_DNA"/>
</dbReference>
<evidence type="ECO:0000313" key="3">
    <source>
        <dbReference type="EMBL" id="CEM39210.1"/>
    </source>
</evidence>
<feature type="region of interest" description="Disordered" evidence="2">
    <location>
        <begin position="695"/>
        <end position="761"/>
    </location>
</feature>
<accession>A0A0G4H5W2</accession>
<keyword evidence="4" id="KW-1185">Reference proteome</keyword>
<reference evidence="3 4" key="1">
    <citation type="submission" date="2014-11" db="EMBL/GenBank/DDBJ databases">
        <authorList>
            <person name="Zhu J."/>
            <person name="Qi W."/>
            <person name="Song R."/>
        </authorList>
    </citation>
    <scope>NUCLEOTIDE SEQUENCE [LARGE SCALE GENOMIC DNA]</scope>
</reference>
<proteinExistence type="predicted"/>
<feature type="region of interest" description="Disordered" evidence="2">
    <location>
        <begin position="385"/>
        <end position="417"/>
    </location>
</feature>
<feature type="compositionally biased region" description="Pro residues" evidence="2">
    <location>
        <begin position="856"/>
        <end position="866"/>
    </location>
</feature>
<dbReference type="AlphaFoldDB" id="A0A0G4H5W2"/>
<feature type="region of interest" description="Disordered" evidence="2">
    <location>
        <begin position="489"/>
        <end position="667"/>
    </location>
</feature>
<dbReference type="Proteomes" id="UP000041254">
    <property type="component" value="Unassembled WGS sequence"/>
</dbReference>
<feature type="compositionally biased region" description="Basic and acidic residues" evidence="2">
    <location>
        <begin position="646"/>
        <end position="656"/>
    </location>
</feature>
<gene>
    <name evidence="3" type="ORF">Vbra_6636</name>
</gene>
<feature type="compositionally biased region" description="Basic and acidic residues" evidence="2">
    <location>
        <begin position="248"/>
        <end position="257"/>
    </location>
</feature>
<feature type="compositionally biased region" description="Polar residues" evidence="2">
    <location>
        <begin position="40"/>
        <end position="49"/>
    </location>
</feature>
<keyword evidence="1" id="KW-0175">Coiled coil</keyword>
<feature type="compositionally biased region" description="Basic and acidic residues" evidence="2">
    <location>
        <begin position="701"/>
        <end position="727"/>
    </location>
</feature>
<dbReference type="InParanoid" id="A0A0G4H5W2"/>
<feature type="region of interest" description="Disordered" evidence="2">
    <location>
        <begin position="230"/>
        <end position="258"/>
    </location>
</feature>
<sequence length="915" mass="101304">MSEPLTPVTPAEPICVDVSVEVGSIQDEPPMSFRPLSQVHGAQQTTRSTDPPPHTIAVPAKRPPPPSVKPPPPTPVDTSPKFIPKMKGKSSLTGLPVEEMEISASISNVLGAAEAAVRQQFSDMLRSAAQEAAARRQAEAEVGLLREEMKRTETTRRSSHEEITRLRQELWETREQLAKSEAGKEKTVAELISQIHQMREQCDTSRVTIQQLEARANEEAVTNSKLRQQLSAVQQERHDSRAAQSSEELARETEKNRMLSGELDETRRHLQECLSKLETTQEETATLKKERDSLAQQLHEQSTKTPPAAIDTTSTDVSLLQETITEARKEIQQIRQNSHERETKLHQHFGGLLQGQKHQLAETTQALKHARHLLQLKCPYQYAEQGGGMTGSPDRASSCKESPETMSPPLRPSNDTMPALQQALSDAQALMKDIQGAKEDRPLQHQDPSLFTSLPPPMRGWQAPPKRSQRTPKRIAEGEAKWQRSLRADMHELSDGTQGYPSRAVSPDTSPKDPEGILWPPGPGWGTFVPLGLTAPPARREREKGASSARVRSVTPEGRPDKEVEAAAAGAPRRRSPSPPPVTPPRITKAEMKGPLVADDIGEGGLRRHDGRLPKRHAVEDRTLVFGTHAQIGQQRNTESPLSRQMPRDWKEERRVHPSGSAEGVLVVAEPPRGAIKMERAFAPIGMDRDIRPTVADDMLQDMRRRESQRETADRPHRPATDQERRLLPATAAAPSSPHKDAIRDLLKAQKGRRHDAASISPGDFWRDDWGGSFDSRKKEVTELIFGGGKRTPADKRPAVGRGVLSPLSSSPLSSPICKPYIHRAVKYTPLRDASKLKPPLPRHIPSAASSRYSTPSPPPSPPPITSLPMPYVPHKHYYTAYTASLPLPARESQRNMRLERKPCCSSPCGMGCKR</sequence>
<protein>
    <submittedName>
        <fullName evidence="3">Uncharacterized protein</fullName>
    </submittedName>
</protein>